<protein>
    <submittedName>
        <fullName evidence="1">Uncharacterized protein</fullName>
    </submittedName>
</protein>
<name>A0A4V3SGX4_OPIFE</name>
<dbReference type="Proteomes" id="UP000308267">
    <property type="component" value="Unassembled WGS sequence"/>
</dbReference>
<proteinExistence type="predicted"/>
<gene>
    <name evidence="1" type="ORF">CRM22_001188</name>
</gene>
<dbReference type="AlphaFoldDB" id="A0A4V3SGX4"/>
<accession>A0A4V3SGX4</accession>
<evidence type="ECO:0000313" key="2">
    <source>
        <dbReference type="Proteomes" id="UP000308267"/>
    </source>
</evidence>
<sequence length="129" mass="14304">MVEYTFRGLHCLHHDLYPLNSMTFVVPKYGGLPHGVPSAALVHRDDAVSFSFETNLLQYSSHTPVNVILIIQFSSFIPSHFHQFTKAEASGLKCFDCDKCPENPTEGNVTVKDGCGACLVGDPWLRTFS</sequence>
<evidence type="ECO:0000313" key="1">
    <source>
        <dbReference type="EMBL" id="TGZ74004.1"/>
    </source>
</evidence>
<keyword evidence="2" id="KW-1185">Reference proteome</keyword>
<organism evidence="1 2">
    <name type="scientific">Opisthorchis felineus</name>
    <dbReference type="NCBI Taxonomy" id="147828"/>
    <lineage>
        <taxon>Eukaryota</taxon>
        <taxon>Metazoa</taxon>
        <taxon>Spiralia</taxon>
        <taxon>Lophotrochozoa</taxon>
        <taxon>Platyhelminthes</taxon>
        <taxon>Trematoda</taxon>
        <taxon>Digenea</taxon>
        <taxon>Opisthorchiida</taxon>
        <taxon>Opisthorchiata</taxon>
        <taxon>Opisthorchiidae</taxon>
        <taxon>Opisthorchis</taxon>
    </lineage>
</organism>
<reference evidence="1 2" key="1">
    <citation type="journal article" date="2019" name="BMC Genomics">
        <title>New insights from Opisthorchis felineus genome: update on genomics of the epidemiologically important liver flukes.</title>
        <authorList>
            <person name="Ershov N.I."/>
            <person name="Mordvinov V.A."/>
            <person name="Prokhortchouk E.B."/>
            <person name="Pakharukova M.Y."/>
            <person name="Gunbin K.V."/>
            <person name="Ustyantsev K."/>
            <person name="Genaev M.A."/>
            <person name="Blinov A.G."/>
            <person name="Mazur A."/>
            <person name="Boulygina E."/>
            <person name="Tsygankova S."/>
            <person name="Khrameeva E."/>
            <person name="Chekanov N."/>
            <person name="Fan G."/>
            <person name="Xiao A."/>
            <person name="Zhang H."/>
            <person name="Xu X."/>
            <person name="Yang H."/>
            <person name="Solovyev V."/>
            <person name="Lee S.M."/>
            <person name="Liu X."/>
            <person name="Afonnikov D.A."/>
            <person name="Skryabin K.G."/>
        </authorList>
    </citation>
    <scope>NUCLEOTIDE SEQUENCE [LARGE SCALE GENOMIC DNA]</scope>
    <source>
        <strain evidence="1">AK-0245</strain>
        <tissue evidence="1">Whole organism</tissue>
    </source>
</reference>
<comment type="caution">
    <text evidence="1">The sequence shown here is derived from an EMBL/GenBank/DDBJ whole genome shotgun (WGS) entry which is preliminary data.</text>
</comment>
<dbReference type="EMBL" id="SJOL01002253">
    <property type="protein sequence ID" value="TGZ74004.1"/>
    <property type="molecule type" value="Genomic_DNA"/>
</dbReference>